<accession>A0A1H1TKN8</accession>
<keyword evidence="3" id="KW-0804">Transcription</keyword>
<evidence type="ECO:0000259" key="4">
    <source>
        <dbReference type="PROSITE" id="PS01124"/>
    </source>
</evidence>
<keyword evidence="2 5" id="KW-0238">DNA-binding</keyword>
<dbReference type="PANTHER" id="PTHR46796:SF6">
    <property type="entry name" value="ARAC SUBFAMILY"/>
    <property type="match status" value="1"/>
</dbReference>
<dbReference type="SMART" id="SM00342">
    <property type="entry name" value="HTH_ARAC"/>
    <property type="match status" value="1"/>
</dbReference>
<reference evidence="5 6" key="1">
    <citation type="submission" date="2016-10" db="EMBL/GenBank/DDBJ databases">
        <authorList>
            <person name="de Groot N.N."/>
        </authorList>
    </citation>
    <scope>NUCLEOTIDE SEQUENCE [LARGE SCALE GENOMIC DNA]</scope>
    <source>
        <strain evidence="5 6">DSM 21800</strain>
    </source>
</reference>
<protein>
    <submittedName>
        <fullName evidence="5">AraC-type DNA-binding protein</fullName>
    </submittedName>
</protein>
<dbReference type="Proteomes" id="UP000199103">
    <property type="component" value="Chromosome I"/>
</dbReference>
<evidence type="ECO:0000256" key="3">
    <source>
        <dbReference type="ARBA" id="ARBA00023163"/>
    </source>
</evidence>
<proteinExistence type="predicted"/>
<dbReference type="EMBL" id="LT629772">
    <property type="protein sequence ID" value="SDS60752.1"/>
    <property type="molecule type" value="Genomic_DNA"/>
</dbReference>
<keyword evidence="6" id="KW-1185">Reference proteome</keyword>
<evidence type="ECO:0000256" key="1">
    <source>
        <dbReference type="ARBA" id="ARBA00023015"/>
    </source>
</evidence>
<sequence length="271" mass="29642">MSDESAPAVWLDLDQPPEVVNQGRGTHGIRRPVDEFQLPELWSLHLYGYHADLEVAERSYPIAPGVISLVPPATAHRFHYRGPSSHLYAHFRADGGLIDHDHPPPRGTSGRLRLIMSTGAELPEITDLMSSAIAAAAVRPARTRADIWGVLLRLADRPPARHAARVAPDHIRTAMSYIEARLAEPLTVAEVAAAIGISANHLARVFAAETDETVVRYIRRRRIDHARRLLTSTTIPIGAIAASVGFPDLQAFNKACRAVTGRSPRQLRSAS</sequence>
<feature type="domain" description="HTH araC/xylS-type" evidence="4">
    <location>
        <begin position="172"/>
        <end position="270"/>
    </location>
</feature>
<name>A0A1H1TKN8_9ACTN</name>
<dbReference type="OrthoDB" id="198203at2"/>
<dbReference type="AlphaFoldDB" id="A0A1H1TKN8"/>
<dbReference type="RefSeq" id="WP_091524994.1">
    <property type="nucleotide sequence ID" value="NZ_LT629772.1"/>
</dbReference>
<dbReference type="Pfam" id="PF12833">
    <property type="entry name" value="HTH_18"/>
    <property type="match status" value="1"/>
</dbReference>
<keyword evidence="1" id="KW-0805">Transcription regulation</keyword>
<dbReference type="InterPro" id="IPR009057">
    <property type="entry name" value="Homeodomain-like_sf"/>
</dbReference>
<gene>
    <name evidence="5" type="ORF">SAMN04489812_2431</name>
</gene>
<organism evidence="5 6">
    <name type="scientific">Microlunatus soli</name>
    <dbReference type="NCBI Taxonomy" id="630515"/>
    <lineage>
        <taxon>Bacteria</taxon>
        <taxon>Bacillati</taxon>
        <taxon>Actinomycetota</taxon>
        <taxon>Actinomycetes</taxon>
        <taxon>Propionibacteriales</taxon>
        <taxon>Propionibacteriaceae</taxon>
        <taxon>Microlunatus</taxon>
    </lineage>
</organism>
<dbReference type="PROSITE" id="PS01124">
    <property type="entry name" value="HTH_ARAC_FAMILY_2"/>
    <property type="match status" value="1"/>
</dbReference>
<evidence type="ECO:0000256" key="2">
    <source>
        <dbReference type="ARBA" id="ARBA00023125"/>
    </source>
</evidence>
<dbReference type="PANTHER" id="PTHR46796">
    <property type="entry name" value="HTH-TYPE TRANSCRIPTIONAL ACTIVATOR RHAS-RELATED"/>
    <property type="match status" value="1"/>
</dbReference>
<evidence type="ECO:0000313" key="6">
    <source>
        <dbReference type="Proteomes" id="UP000199103"/>
    </source>
</evidence>
<dbReference type="InterPro" id="IPR018060">
    <property type="entry name" value="HTH_AraC"/>
</dbReference>
<dbReference type="STRING" id="630515.SAMN04489812_2431"/>
<dbReference type="GO" id="GO:0003700">
    <property type="term" value="F:DNA-binding transcription factor activity"/>
    <property type="evidence" value="ECO:0007669"/>
    <property type="project" value="InterPro"/>
</dbReference>
<dbReference type="Gene3D" id="1.10.10.60">
    <property type="entry name" value="Homeodomain-like"/>
    <property type="match status" value="1"/>
</dbReference>
<dbReference type="SUPFAM" id="SSF46689">
    <property type="entry name" value="Homeodomain-like"/>
    <property type="match status" value="2"/>
</dbReference>
<dbReference type="GO" id="GO:0043565">
    <property type="term" value="F:sequence-specific DNA binding"/>
    <property type="evidence" value="ECO:0007669"/>
    <property type="project" value="InterPro"/>
</dbReference>
<evidence type="ECO:0000313" key="5">
    <source>
        <dbReference type="EMBL" id="SDS60752.1"/>
    </source>
</evidence>
<dbReference type="InterPro" id="IPR050204">
    <property type="entry name" value="AraC_XylS_family_regulators"/>
</dbReference>